<dbReference type="AlphaFoldDB" id="A0A4R2PRG3"/>
<accession>A0A4R2PRG3</accession>
<keyword evidence="1" id="KW-1133">Transmembrane helix</keyword>
<sequence>MTRLPRPVPLGVTLIVAGALWRTVEMLVHGVRFDAGDLLPGAPVLPLSFAISGTGVALLFAVGVTRAVRRRAGRRSVAHG</sequence>
<keyword evidence="1" id="KW-0472">Membrane</keyword>
<feature type="transmembrane region" description="Helical" evidence="1">
    <location>
        <begin position="44"/>
        <end position="65"/>
    </location>
</feature>
<organism evidence="2 3">
    <name type="scientific">Rhodothalassium salexigens DSM 2132</name>
    <dbReference type="NCBI Taxonomy" id="1188247"/>
    <lineage>
        <taxon>Bacteria</taxon>
        <taxon>Pseudomonadati</taxon>
        <taxon>Pseudomonadota</taxon>
        <taxon>Alphaproteobacteria</taxon>
        <taxon>Rhodothalassiales</taxon>
        <taxon>Rhodothalassiaceae</taxon>
        <taxon>Rhodothalassium</taxon>
    </lineage>
</organism>
<dbReference type="RefSeq" id="WP_132706838.1">
    <property type="nucleotide sequence ID" value="NZ_JACIGF010000001.1"/>
</dbReference>
<dbReference type="EMBL" id="SLXO01000001">
    <property type="protein sequence ID" value="TCP38419.1"/>
    <property type="molecule type" value="Genomic_DNA"/>
</dbReference>
<comment type="caution">
    <text evidence="2">The sequence shown here is derived from an EMBL/GenBank/DDBJ whole genome shotgun (WGS) entry which is preliminary data.</text>
</comment>
<evidence type="ECO:0000256" key="1">
    <source>
        <dbReference type="SAM" id="Phobius"/>
    </source>
</evidence>
<dbReference type="InParanoid" id="A0A4R2PRG3"/>
<keyword evidence="1" id="KW-0812">Transmembrane</keyword>
<feature type="transmembrane region" description="Helical" evidence="1">
    <location>
        <begin position="7"/>
        <end position="24"/>
    </location>
</feature>
<gene>
    <name evidence="2" type="ORF">EV659_101323</name>
</gene>
<dbReference type="Proteomes" id="UP000295399">
    <property type="component" value="Unassembled WGS sequence"/>
</dbReference>
<keyword evidence="3" id="KW-1185">Reference proteome</keyword>
<reference evidence="2 3" key="1">
    <citation type="submission" date="2019-03" db="EMBL/GenBank/DDBJ databases">
        <title>Genomic Encyclopedia of Type Strains, Phase IV (KMG-IV): sequencing the most valuable type-strain genomes for metagenomic binning, comparative biology and taxonomic classification.</title>
        <authorList>
            <person name="Goeker M."/>
        </authorList>
    </citation>
    <scope>NUCLEOTIDE SEQUENCE [LARGE SCALE GENOMIC DNA]</scope>
    <source>
        <strain evidence="2 3">DSM 2132</strain>
    </source>
</reference>
<proteinExistence type="predicted"/>
<evidence type="ECO:0000313" key="2">
    <source>
        <dbReference type="EMBL" id="TCP38419.1"/>
    </source>
</evidence>
<evidence type="ECO:0000313" key="3">
    <source>
        <dbReference type="Proteomes" id="UP000295399"/>
    </source>
</evidence>
<protein>
    <submittedName>
        <fullName evidence="2">Uncharacterized protein</fullName>
    </submittedName>
</protein>
<name>A0A4R2PRG3_RHOSA</name>